<dbReference type="SUPFAM" id="SSF53098">
    <property type="entry name" value="Ribonuclease H-like"/>
    <property type="match status" value="1"/>
</dbReference>
<dbReference type="Proteomes" id="UP001596201">
    <property type="component" value="Unassembled WGS sequence"/>
</dbReference>
<evidence type="ECO:0000313" key="2">
    <source>
        <dbReference type="EMBL" id="MFC5367025.1"/>
    </source>
</evidence>
<dbReference type="InterPro" id="IPR012337">
    <property type="entry name" value="RNaseH-like_sf"/>
</dbReference>
<reference evidence="2 3" key="1">
    <citation type="journal article" date="2019" name="Int. J. Syst. Evol. Microbiol.">
        <title>The Global Catalogue of Microorganisms (GCM) 10K type strain sequencing project: providing services to taxonomists for standard genome sequencing and annotation.</title>
        <authorList>
            <consortium name="The Broad Institute Genomics Platform"/>
            <consortium name="The Broad Institute Genome Sequencing Center for Infectious Disease"/>
            <person name="Wu L."/>
            <person name="Ma J."/>
        </authorList>
    </citation>
    <scope>NUCLEOTIDE SEQUENCE [LARGE SCALE GENOMIC DNA]</scope>
    <source>
        <strain evidence="2 3">CGMCC 1.12237</strain>
    </source>
</reference>
<dbReference type="Gene3D" id="3.30.420.10">
    <property type="entry name" value="Ribonuclease H-like superfamily/Ribonuclease H"/>
    <property type="match status" value="1"/>
</dbReference>
<protein>
    <submittedName>
        <fullName evidence="2">Uncharacterized protein</fullName>
    </submittedName>
</protein>
<evidence type="ECO:0000256" key="1">
    <source>
        <dbReference type="SAM" id="MobiDB-lite"/>
    </source>
</evidence>
<gene>
    <name evidence="2" type="ORF">ACFPJ5_08735</name>
</gene>
<proteinExistence type="predicted"/>
<dbReference type="RefSeq" id="WP_227231572.1">
    <property type="nucleotide sequence ID" value="NZ_JAJCVJ010000004.1"/>
</dbReference>
<accession>A0ABD5RAJ9</accession>
<dbReference type="EMBL" id="JBHSKX010000001">
    <property type="protein sequence ID" value="MFC5367025.1"/>
    <property type="molecule type" value="Genomic_DNA"/>
</dbReference>
<comment type="caution">
    <text evidence="2">The sequence shown here is derived from an EMBL/GenBank/DDBJ whole genome shotgun (WGS) entry which is preliminary data.</text>
</comment>
<name>A0ABD5RAJ9_9EURY</name>
<dbReference type="InterPro" id="IPR036397">
    <property type="entry name" value="RNaseH_sf"/>
</dbReference>
<feature type="region of interest" description="Disordered" evidence="1">
    <location>
        <begin position="110"/>
        <end position="135"/>
    </location>
</feature>
<feature type="compositionally biased region" description="Low complexity" evidence="1">
    <location>
        <begin position="120"/>
        <end position="135"/>
    </location>
</feature>
<evidence type="ECO:0000313" key="3">
    <source>
        <dbReference type="Proteomes" id="UP001596201"/>
    </source>
</evidence>
<keyword evidence="3" id="KW-1185">Reference proteome</keyword>
<sequence length="367" mass="40478">MEYPSATRDDIEQDVEIDILVRVEEVNDGRGKIDSLVRTVDRLGNSIPLTVFESNPEYQFTPGNWYVLRRASGNYYERKDRLELRSNFGKLSVDAVPDPSPEVAPVLAADSTDAETQSVGDATQPTAGADTATDGGTLALDIETVSAVPESEVDLDDSSTLELLCVAVGYRDRPGGHVETEVLFREGTDDRSELQLYADLCDWIEARDPARLLTYNGSGFDLPHLRTRIDLIADASDLWSETVKCVVRLFGTSDGPGALDHTDLYERGSLADATDSRATYWDVYRHSLDPTDWRGEQREAGRYPDDWDLDDPRVRGGDVPGFGDRYLSLVADGAGDDPEARALRELLRHYAVADVDPLFTLADARGA</sequence>
<dbReference type="AlphaFoldDB" id="A0ABD5RAJ9"/>
<organism evidence="2 3">
    <name type="scientific">Salinirubrum litoreum</name>
    <dbReference type="NCBI Taxonomy" id="1126234"/>
    <lineage>
        <taxon>Archaea</taxon>
        <taxon>Methanobacteriati</taxon>
        <taxon>Methanobacteriota</taxon>
        <taxon>Stenosarchaea group</taxon>
        <taxon>Halobacteria</taxon>
        <taxon>Halobacteriales</taxon>
        <taxon>Haloferacaceae</taxon>
        <taxon>Salinirubrum</taxon>
    </lineage>
</organism>